<reference evidence="3 4" key="1">
    <citation type="submission" date="2015-01" db="EMBL/GenBank/DDBJ databases">
        <title>The Genome Sequence of Ochroconis gallopava CBS43764.</title>
        <authorList>
            <consortium name="The Broad Institute Genomics Platform"/>
            <person name="Cuomo C."/>
            <person name="de Hoog S."/>
            <person name="Gorbushina A."/>
            <person name="Stielow B."/>
            <person name="Teixiera M."/>
            <person name="Abouelleil A."/>
            <person name="Chapman S.B."/>
            <person name="Priest M."/>
            <person name="Young S.K."/>
            <person name="Wortman J."/>
            <person name="Nusbaum C."/>
            <person name="Birren B."/>
        </authorList>
    </citation>
    <scope>NUCLEOTIDE SEQUENCE [LARGE SCALE GENOMIC DNA]</scope>
    <source>
        <strain evidence="3 4">CBS 43764</strain>
    </source>
</reference>
<evidence type="ECO:0000259" key="2">
    <source>
        <dbReference type="Pfam" id="PF26013"/>
    </source>
</evidence>
<dbReference type="InParanoid" id="A0A0D2ACX8"/>
<name>A0A0D2ACX8_9PEZI</name>
<dbReference type="STRING" id="253628.A0A0D2ACX8"/>
<feature type="compositionally biased region" description="Polar residues" evidence="1">
    <location>
        <begin position="245"/>
        <end position="257"/>
    </location>
</feature>
<evidence type="ECO:0000313" key="3">
    <source>
        <dbReference type="EMBL" id="KIW04773.1"/>
    </source>
</evidence>
<evidence type="ECO:0000256" key="1">
    <source>
        <dbReference type="SAM" id="MobiDB-lite"/>
    </source>
</evidence>
<proteinExistence type="predicted"/>
<dbReference type="PANTHER" id="PTHR39601">
    <property type="entry name" value="CHORIOGENIN HMINOR"/>
    <property type="match status" value="1"/>
</dbReference>
<feature type="compositionally biased region" description="Basic and acidic residues" evidence="1">
    <location>
        <begin position="1"/>
        <end position="13"/>
    </location>
</feature>
<dbReference type="OrthoDB" id="5300331at2759"/>
<feature type="compositionally biased region" description="Polar residues" evidence="1">
    <location>
        <begin position="28"/>
        <end position="48"/>
    </location>
</feature>
<feature type="region of interest" description="Disordered" evidence="1">
    <location>
        <begin position="1"/>
        <end position="145"/>
    </location>
</feature>
<dbReference type="RefSeq" id="XP_016214642.1">
    <property type="nucleotide sequence ID" value="XM_016357238.1"/>
</dbReference>
<evidence type="ECO:0000313" key="4">
    <source>
        <dbReference type="Proteomes" id="UP000053259"/>
    </source>
</evidence>
<dbReference type="EMBL" id="KN847539">
    <property type="protein sequence ID" value="KIW04773.1"/>
    <property type="molecule type" value="Genomic_DNA"/>
</dbReference>
<sequence>MATLQKKKEERRAVSHNPQTLPERPVTPNHTLWTPPQQQQHGRSSSVQIPKHKLLSPLAPPIDLHRKPVGSSESATSPRVSSATTSPVNSRPNTSYSSQPASPFRSTLAPHHANTLPVPTSGESPGHSPGSSPTRASKRKSWFLGGEKKLTKPSKDFKEEKQTSWIAGIDGQKPAYDLRPLLNAQQVSELWDPQGDVFVYLFPRTSGKGPSFRVDSGIFSSSSVLTKLAFGNIYSVAGAGMSTTSLSHASQRQSSMDRTPRPGSRTASPAPIFRSPANSTSDPSEDSLDSRGLDEVNSGPIHLYLPISLSADGAITGPGDQQPSLSENDIDILVSVRNLFAFLQGQSIVATERRSSIFGIFLKVADLLNSFGFSNLDGSTFGEVANASFNSYVEELRISDVRHSREKTIEAIVLGERMRSVLLYNEAFVHGVGKWDDLLELKSPKFELISDVTKMRMERAALDLQSRKRNINQKLHDFEFPGMFAGIMNSKTADEAKTVRFNVWRDSFMSTRKWFMGYYKNKYGSWPPKASSKKNNLETSGLNRLVLRDLYQDLSDLYDLLVDRTALTTRTTDMVMEDDDTEESWGPMHRALRKVLNEYDRSTPPVQPPIPFDTPRIPAMTPVGDKKAELKARAKKLKKDQLYKVLKDSYNPDTDAKQTPFLTAFKEYEFSQAVHCTIGHVADLRQGQWLFMYGVLQSLPLLVVDAPAVKWTEGVEYFLCMPPRSGVPWALAERERKYYAVAGNANTVVSLPSDVIEFGIEGIYRRSHCWIMAEKWTANSEIMQQAVAETLQRANDALPALPGSIPAADSTGSRSRSQSPNRPDRMKRASVILSGLEALPMPPSVFANGIGSGVRTPSGSGSPILGPKGSPTVRPSSQADSSKTFDAILGSMEAAGGAAHSKKGKKK</sequence>
<feature type="region of interest" description="Disordered" evidence="1">
    <location>
        <begin position="799"/>
        <end position="826"/>
    </location>
</feature>
<feature type="compositionally biased region" description="Polar residues" evidence="1">
    <location>
        <begin position="71"/>
        <end position="105"/>
    </location>
</feature>
<dbReference type="VEuPathDB" id="FungiDB:PV09_03963"/>
<feature type="compositionally biased region" description="Polar residues" evidence="1">
    <location>
        <begin position="810"/>
        <end position="821"/>
    </location>
</feature>
<feature type="domain" description="DUF8004" evidence="2">
    <location>
        <begin position="387"/>
        <end position="480"/>
    </location>
</feature>
<protein>
    <recommendedName>
        <fullName evidence="2">DUF8004 domain-containing protein</fullName>
    </recommendedName>
</protein>
<dbReference type="PANTHER" id="PTHR39601:SF2">
    <property type="entry name" value="CHORIOGENIN HMINOR"/>
    <property type="match status" value="1"/>
</dbReference>
<dbReference type="AlphaFoldDB" id="A0A0D2ACX8"/>
<feature type="region of interest" description="Disordered" evidence="1">
    <location>
        <begin position="245"/>
        <end position="292"/>
    </location>
</feature>
<feature type="region of interest" description="Disordered" evidence="1">
    <location>
        <begin position="850"/>
        <end position="881"/>
    </location>
</feature>
<dbReference type="HOGENOM" id="CLU_005053_2_1_1"/>
<organism evidence="3 4">
    <name type="scientific">Verruconis gallopava</name>
    <dbReference type="NCBI Taxonomy" id="253628"/>
    <lineage>
        <taxon>Eukaryota</taxon>
        <taxon>Fungi</taxon>
        <taxon>Dikarya</taxon>
        <taxon>Ascomycota</taxon>
        <taxon>Pezizomycotina</taxon>
        <taxon>Dothideomycetes</taxon>
        <taxon>Pleosporomycetidae</taxon>
        <taxon>Venturiales</taxon>
        <taxon>Sympoventuriaceae</taxon>
        <taxon>Verruconis</taxon>
    </lineage>
</organism>
<dbReference type="GeneID" id="27311936"/>
<keyword evidence="4" id="KW-1185">Reference proteome</keyword>
<accession>A0A0D2ACX8</accession>
<dbReference type="InterPro" id="IPR058317">
    <property type="entry name" value="DUF8004"/>
</dbReference>
<dbReference type="Pfam" id="PF26013">
    <property type="entry name" value="DUF8004"/>
    <property type="match status" value="1"/>
</dbReference>
<dbReference type="Proteomes" id="UP000053259">
    <property type="component" value="Unassembled WGS sequence"/>
</dbReference>
<gene>
    <name evidence="3" type="ORF">PV09_03963</name>
</gene>
<feature type="compositionally biased region" description="Low complexity" evidence="1">
    <location>
        <begin position="121"/>
        <end position="133"/>
    </location>
</feature>